<reference evidence="2" key="1">
    <citation type="journal article" date="2023" name="Science">
        <title>Genome structures resolve the early diversification of teleost fishes.</title>
        <authorList>
            <person name="Parey E."/>
            <person name="Louis A."/>
            <person name="Montfort J."/>
            <person name="Bouchez O."/>
            <person name="Roques C."/>
            <person name="Iampietro C."/>
            <person name="Lluch J."/>
            <person name="Castinel A."/>
            <person name="Donnadieu C."/>
            <person name="Desvignes T."/>
            <person name="Floi Bucao C."/>
            <person name="Jouanno E."/>
            <person name="Wen M."/>
            <person name="Mejri S."/>
            <person name="Dirks R."/>
            <person name="Jansen H."/>
            <person name="Henkel C."/>
            <person name="Chen W.J."/>
            <person name="Zahm M."/>
            <person name="Cabau C."/>
            <person name="Klopp C."/>
            <person name="Thompson A.W."/>
            <person name="Robinson-Rechavi M."/>
            <person name="Braasch I."/>
            <person name="Lecointre G."/>
            <person name="Bobe J."/>
            <person name="Postlethwait J.H."/>
            <person name="Berthelot C."/>
            <person name="Roest Crollius H."/>
            <person name="Guiguen Y."/>
        </authorList>
    </citation>
    <scope>NUCLEOTIDE SEQUENCE</scope>
    <source>
        <strain evidence="2">Concon-B</strain>
    </source>
</reference>
<protein>
    <submittedName>
        <fullName evidence="2">Uncharacterized protein</fullName>
    </submittedName>
</protein>
<keyword evidence="3" id="KW-1185">Reference proteome</keyword>
<evidence type="ECO:0000313" key="3">
    <source>
        <dbReference type="Proteomes" id="UP001152803"/>
    </source>
</evidence>
<dbReference type="EMBL" id="JAFJMO010000013">
    <property type="protein sequence ID" value="KAJ8258779.1"/>
    <property type="molecule type" value="Genomic_DNA"/>
</dbReference>
<proteinExistence type="predicted"/>
<sequence length="107" mass="11478">MVAHRSVEQQGLVDRDYLPAPLTHQEEEELSCEEEKVGTRPRPGTPTKECPFSLACAALCCDVPGAPGGQPGARQVPVPMKPGIGSRLWTKVRHGGGGHFAEHRGID</sequence>
<name>A0A9Q1HST6_CONCO</name>
<comment type="caution">
    <text evidence="2">The sequence shown here is derived from an EMBL/GenBank/DDBJ whole genome shotgun (WGS) entry which is preliminary data.</text>
</comment>
<evidence type="ECO:0000256" key="1">
    <source>
        <dbReference type="SAM" id="MobiDB-lite"/>
    </source>
</evidence>
<accession>A0A9Q1HST6</accession>
<organism evidence="2 3">
    <name type="scientific">Conger conger</name>
    <name type="common">Conger eel</name>
    <name type="synonym">Muraena conger</name>
    <dbReference type="NCBI Taxonomy" id="82655"/>
    <lineage>
        <taxon>Eukaryota</taxon>
        <taxon>Metazoa</taxon>
        <taxon>Chordata</taxon>
        <taxon>Craniata</taxon>
        <taxon>Vertebrata</taxon>
        <taxon>Euteleostomi</taxon>
        <taxon>Actinopterygii</taxon>
        <taxon>Neopterygii</taxon>
        <taxon>Teleostei</taxon>
        <taxon>Anguilliformes</taxon>
        <taxon>Congridae</taxon>
        <taxon>Conger</taxon>
    </lineage>
</organism>
<gene>
    <name evidence="2" type="ORF">COCON_G00177910</name>
</gene>
<dbReference type="AlphaFoldDB" id="A0A9Q1HST6"/>
<evidence type="ECO:0000313" key="2">
    <source>
        <dbReference type="EMBL" id="KAJ8258779.1"/>
    </source>
</evidence>
<dbReference type="Proteomes" id="UP001152803">
    <property type="component" value="Unassembled WGS sequence"/>
</dbReference>
<feature type="region of interest" description="Disordered" evidence="1">
    <location>
        <begin position="1"/>
        <end position="47"/>
    </location>
</feature>